<dbReference type="AlphaFoldDB" id="A0A8I1EBS1"/>
<feature type="compositionally biased region" description="Polar residues" evidence="1">
    <location>
        <begin position="261"/>
        <end position="277"/>
    </location>
</feature>
<feature type="compositionally biased region" description="Basic and acidic residues" evidence="1">
    <location>
        <begin position="278"/>
        <end position="301"/>
    </location>
</feature>
<feature type="region of interest" description="Disordered" evidence="1">
    <location>
        <begin position="250"/>
        <end position="301"/>
    </location>
</feature>
<dbReference type="RefSeq" id="WP_198746000.1">
    <property type="nucleotide sequence ID" value="NZ_JAEHTE010000001.1"/>
</dbReference>
<dbReference type="Proteomes" id="UP000637061">
    <property type="component" value="Unassembled WGS sequence"/>
</dbReference>
<evidence type="ECO:0000313" key="3">
    <source>
        <dbReference type="Proteomes" id="UP000637061"/>
    </source>
</evidence>
<protein>
    <submittedName>
        <fullName evidence="2">Uncharacterized protein</fullName>
    </submittedName>
</protein>
<reference evidence="2" key="1">
    <citation type="submission" date="2020-12" db="EMBL/GenBank/DDBJ databases">
        <title>Enhanced detection system for hospital associated transmission using whole genome sequencing surveillance.</title>
        <authorList>
            <person name="Harrison L.H."/>
            <person name="Van Tyne D."/>
            <person name="Marsh J.W."/>
            <person name="Griffith M.P."/>
            <person name="Snyder D.J."/>
            <person name="Cooper V.S."/>
            <person name="Mustapha M."/>
        </authorList>
    </citation>
    <scope>NUCLEOTIDE SEQUENCE</scope>
    <source>
        <strain evidence="2">PSB00042</strain>
    </source>
</reference>
<organism evidence="2 3">
    <name type="scientific">Pseudomonas putida</name>
    <name type="common">Arthrobacter siderocapsulatus</name>
    <dbReference type="NCBI Taxonomy" id="303"/>
    <lineage>
        <taxon>Bacteria</taxon>
        <taxon>Pseudomonadati</taxon>
        <taxon>Pseudomonadota</taxon>
        <taxon>Gammaproteobacteria</taxon>
        <taxon>Pseudomonadales</taxon>
        <taxon>Pseudomonadaceae</taxon>
        <taxon>Pseudomonas</taxon>
    </lineage>
</organism>
<proteinExistence type="predicted"/>
<dbReference type="EMBL" id="JAEHTE010000001">
    <property type="protein sequence ID" value="MBI6882379.1"/>
    <property type="molecule type" value="Genomic_DNA"/>
</dbReference>
<sequence length="301" mass="32311">MEQTGMTWRSKILEGLGVSSVTVPETKPGKVKQYVAALSIAAAAAIASFAPGVAHAADAPAAQPVELTQTVVHGNPDAPSPEASAGENLIDFDEAAFEQGQRDAENPYLKEYKIPEREKDFIDRAHAKIKEFSAEGEKIMENPITDTVAYKVYSAVVSPLDTAVEYVTDNDSTSHKYASKAADAVNMAVKYTTAGPVTLLTDGVRGVEYGITKIGEHREEQDRKAQSAVDDARARMAKIYEEERNRIAAADAAKHDPSGALMNTASRTSGGLETSTDGMDKLFEKAPEKASKHEHDSGLSR</sequence>
<comment type="caution">
    <text evidence="2">The sequence shown here is derived from an EMBL/GenBank/DDBJ whole genome shotgun (WGS) entry which is preliminary data.</text>
</comment>
<name>A0A8I1EBS1_PSEPU</name>
<accession>A0A8I1EBS1</accession>
<gene>
    <name evidence="2" type="ORF">JEU22_00345</name>
</gene>
<evidence type="ECO:0000256" key="1">
    <source>
        <dbReference type="SAM" id="MobiDB-lite"/>
    </source>
</evidence>
<evidence type="ECO:0000313" key="2">
    <source>
        <dbReference type="EMBL" id="MBI6882379.1"/>
    </source>
</evidence>